<keyword evidence="5 6" id="KW-0472">Membrane</keyword>
<dbReference type="InterPro" id="IPR022791">
    <property type="entry name" value="L-PG_synthase/AglD"/>
</dbReference>
<keyword evidence="8" id="KW-1185">Reference proteome</keyword>
<dbReference type="AlphaFoldDB" id="A0A9X1UU80"/>
<organism evidence="7 8">
    <name type="scientific">Christiangramia crocea</name>
    <dbReference type="NCBI Taxonomy" id="2904124"/>
    <lineage>
        <taxon>Bacteria</taxon>
        <taxon>Pseudomonadati</taxon>
        <taxon>Bacteroidota</taxon>
        <taxon>Flavobacteriia</taxon>
        <taxon>Flavobacteriales</taxon>
        <taxon>Flavobacteriaceae</taxon>
        <taxon>Christiangramia</taxon>
    </lineage>
</organism>
<evidence type="ECO:0000256" key="5">
    <source>
        <dbReference type="ARBA" id="ARBA00023136"/>
    </source>
</evidence>
<gene>
    <name evidence="7" type="ORF">LU635_02190</name>
</gene>
<sequence>MREKYRKKLHFFVKLFFSFILIIFLIFSLDLAKISLLKIDVLLPLLISVFLVSMAIAVMSYRWRLLLSKLFEIEVSFSKLFRLYLIASFFNIFLPGAIGGDVVRIRRISKISNIKIKSASLITISERLSGIYGLLLLLSFSLLFMNFPEQMKLSKYFSIWILRLTPVLVLICLPIFKWILDKSINSTSYFFLGKIIGLSLFAQMGDIIIAFLFTQYFGLEVSFSAFLFIMPLVYMATVLPISLGGLGVREGAFSGLLVLYGADISIAIIISLLNYLAKLCIGIVGYFIYLREK</sequence>
<keyword evidence="2" id="KW-1003">Cell membrane</keyword>
<feature type="transmembrane region" description="Helical" evidence="6">
    <location>
        <begin position="12"/>
        <end position="29"/>
    </location>
</feature>
<reference evidence="7" key="1">
    <citation type="submission" date="2021-12" db="EMBL/GenBank/DDBJ databases">
        <title>Description of Gramella crocea sp. nov., a new bacterium isolated from activated sludge.</title>
        <authorList>
            <person name="Zhang X."/>
        </authorList>
    </citation>
    <scope>NUCLEOTIDE SEQUENCE</scope>
    <source>
        <strain evidence="7">YB25</strain>
    </source>
</reference>
<comment type="caution">
    <text evidence="7">The sequence shown here is derived from an EMBL/GenBank/DDBJ whole genome shotgun (WGS) entry which is preliminary data.</text>
</comment>
<feature type="transmembrane region" description="Helical" evidence="6">
    <location>
        <begin position="80"/>
        <end position="98"/>
    </location>
</feature>
<comment type="subcellular location">
    <subcellularLocation>
        <location evidence="1">Cell membrane</location>
        <topology evidence="1">Multi-pass membrane protein</topology>
    </subcellularLocation>
</comment>
<dbReference type="PANTHER" id="PTHR40277:SF1">
    <property type="entry name" value="BLL5419 PROTEIN"/>
    <property type="match status" value="1"/>
</dbReference>
<dbReference type="EMBL" id="JAJSON010000007">
    <property type="protein sequence ID" value="MCG9970432.1"/>
    <property type="molecule type" value="Genomic_DNA"/>
</dbReference>
<dbReference type="GO" id="GO:0005886">
    <property type="term" value="C:plasma membrane"/>
    <property type="evidence" value="ECO:0007669"/>
    <property type="project" value="UniProtKB-SubCell"/>
</dbReference>
<accession>A0A9X1UU80</accession>
<feature type="transmembrane region" description="Helical" evidence="6">
    <location>
        <begin position="266"/>
        <end position="289"/>
    </location>
</feature>
<evidence type="ECO:0000256" key="1">
    <source>
        <dbReference type="ARBA" id="ARBA00004651"/>
    </source>
</evidence>
<feature type="transmembrane region" description="Helical" evidence="6">
    <location>
        <begin position="191"/>
        <end position="213"/>
    </location>
</feature>
<dbReference type="Proteomes" id="UP001139344">
    <property type="component" value="Unassembled WGS sequence"/>
</dbReference>
<keyword evidence="4 6" id="KW-1133">Transmembrane helix</keyword>
<dbReference type="RefSeq" id="WP_240095736.1">
    <property type="nucleotide sequence ID" value="NZ_JAJSON010000007.1"/>
</dbReference>
<name>A0A9X1UU80_9FLAO</name>
<protein>
    <submittedName>
        <fullName evidence="7">Flippase-like domain-containing protein</fullName>
    </submittedName>
</protein>
<feature type="transmembrane region" description="Helical" evidence="6">
    <location>
        <begin position="160"/>
        <end position="179"/>
    </location>
</feature>
<feature type="transmembrane region" description="Helical" evidence="6">
    <location>
        <begin position="41"/>
        <end position="59"/>
    </location>
</feature>
<feature type="transmembrane region" description="Helical" evidence="6">
    <location>
        <begin position="130"/>
        <end position="148"/>
    </location>
</feature>
<evidence type="ECO:0000256" key="2">
    <source>
        <dbReference type="ARBA" id="ARBA00022475"/>
    </source>
</evidence>
<evidence type="ECO:0000313" key="7">
    <source>
        <dbReference type="EMBL" id="MCG9970432.1"/>
    </source>
</evidence>
<evidence type="ECO:0000256" key="3">
    <source>
        <dbReference type="ARBA" id="ARBA00022692"/>
    </source>
</evidence>
<feature type="transmembrane region" description="Helical" evidence="6">
    <location>
        <begin position="225"/>
        <end position="246"/>
    </location>
</feature>
<proteinExistence type="predicted"/>
<evidence type="ECO:0000256" key="6">
    <source>
        <dbReference type="SAM" id="Phobius"/>
    </source>
</evidence>
<evidence type="ECO:0000313" key="8">
    <source>
        <dbReference type="Proteomes" id="UP001139344"/>
    </source>
</evidence>
<dbReference type="Pfam" id="PF03706">
    <property type="entry name" value="LPG_synthase_TM"/>
    <property type="match status" value="1"/>
</dbReference>
<evidence type="ECO:0000256" key="4">
    <source>
        <dbReference type="ARBA" id="ARBA00022989"/>
    </source>
</evidence>
<keyword evidence="3 6" id="KW-0812">Transmembrane</keyword>
<dbReference type="PANTHER" id="PTHR40277">
    <property type="entry name" value="BLL5419 PROTEIN"/>
    <property type="match status" value="1"/>
</dbReference>